<dbReference type="SUPFAM" id="SSF48008">
    <property type="entry name" value="GntR ligand-binding domain-like"/>
    <property type="match status" value="1"/>
</dbReference>
<dbReference type="AlphaFoldDB" id="A0A7V8JQE4"/>
<reference evidence="7" key="1">
    <citation type="journal article" date="2020" name="MBio">
        <title>Horizontal gene transfer to a defensive symbiont with a reduced genome amongst a multipartite beetle microbiome.</title>
        <authorList>
            <person name="Waterworth S.C."/>
            <person name="Florez L.V."/>
            <person name="Rees E.R."/>
            <person name="Hertweck C."/>
            <person name="Kaltenpoth M."/>
            <person name="Kwan J.C."/>
        </authorList>
    </citation>
    <scope>NUCLEOTIDE SEQUENCE [LARGE SCALE GENOMIC DNA]</scope>
</reference>
<dbReference type="Gene3D" id="1.10.10.10">
    <property type="entry name" value="Winged helix-like DNA-binding domain superfamily/Winged helix DNA-binding domain"/>
    <property type="match status" value="1"/>
</dbReference>
<sequence length="263" mass="28812">MTGKPLSPAPSRRQRPAAQPEANGVAHANVALATAEAGANDDDSIEARIYRTVFDSIMDQRLAPGTKLPEAKLCELFGTTRATVRLALQRLAHDHVVQLRPNRGAIVAVPTPEETHHIFEARRGLEDTLVRLAAQRVTPEDIAALRQQLKAEHDVMHRFNQPAWARLASSFHLKIGELARNPILQRYLVEMVSRCSLIVALYQPPGNAACEHHEHDQIVDCLARGDGDGAARLMARHLEDLERHVGLNGPAADHGLKAMLGLG</sequence>
<protein>
    <submittedName>
        <fullName evidence="6">HTH-type transcriptional repressor RspR</fullName>
    </submittedName>
</protein>
<name>A0A7V8JQE4_9BURK</name>
<keyword evidence="1" id="KW-0805">Transcription regulation</keyword>
<dbReference type="PROSITE" id="PS50949">
    <property type="entry name" value="HTH_GNTR"/>
    <property type="match status" value="1"/>
</dbReference>
<keyword evidence="3" id="KW-0804">Transcription</keyword>
<dbReference type="InterPro" id="IPR036390">
    <property type="entry name" value="WH_DNA-bd_sf"/>
</dbReference>
<evidence type="ECO:0000256" key="4">
    <source>
        <dbReference type="SAM" id="MobiDB-lite"/>
    </source>
</evidence>
<evidence type="ECO:0000313" key="6">
    <source>
        <dbReference type="EMBL" id="KAF1021011.1"/>
    </source>
</evidence>
<dbReference type="EMBL" id="WNDQ01000027">
    <property type="protein sequence ID" value="KAF1021011.1"/>
    <property type="molecule type" value="Genomic_DNA"/>
</dbReference>
<dbReference type="InterPro" id="IPR036388">
    <property type="entry name" value="WH-like_DNA-bd_sf"/>
</dbReference>
<dbReference type="GO" id="GO:0003677">
    <property type="term" value="F:DNA binding"/>
    <property type="evidence" value="ECO:0007669"/>
    <property type="project" value="UniProtKB-KW"/>
</dbReference>
<dbReference type="CDD" id="cd07377">
    <property type="entry name" value="WHTH_GntR"/>
    <property type="match status" value="1"/>
</dbReference>
<dbReference type="GO" id="GO:0003700">
    <property type="term" value="F:DNA-binding transcription factor activity"/>
    <property type="evidence" value="ECO:0007669"/>
    <property type="project" value="InterPro"/>
</dbReference>
<comment type="caution">
    <text evidence="6">The sequence shown here is derived from an EMBL/GenBank/DDBJ whole genome shotgun (WGS) entry which is preliminary data.</text>
</comment>
<evidence type="ECO:0000256" key="2">
    <source>
        <dbReference type="ARBA" id="ARBA00023125"/>
    </source>
</evidence>
<feature type="region of interest" description="Disordered" evidence="4">
    <location>
        <begin position="1"/>
        <end position="24"/>
    </location>
</feature>
<evidence type="ECO:0000256" key="1">
    <source>
        <dbReference type="ARBA" id="ARBA00023015"/>
    </source>
</evidence>
<dbReference type="PANTHER" id="PTHR43537:SF53">
    <property type="entry name" value="HTH-TYPE TRANSCRIPTIONAL REPRESSOR NANR"/>
    <property type="match status" value="1"/>
</dbReference>
<accession>A0A7V8JQE4</accession>
<dbReference type="Pfam" id="PF00392">
    <property type="entry name" value="GntR"/>
    <property type="match status" value="1"/>
</dbReference>
<dbReference type="Proteomes" id="UP000461670">
    <property type="component" value="Unassembled WGS sequence"/>
</dbReference>
<dbReference type="InterPro" id="IPR000524">
    <property type="entry name" value="Tscrpt_reg_HTH_GntR"/>
</dbReference>
<dbReference type="Pfam" id="PF07729">
    <property type="entry name" value="FCD"/>
    <property type="match status" value="1"/>
</dbReference>
<feature type="domain" description="HTH gntR-type" evidence="5">
    <location>
        <begin position="43"/>
        <end position="110"/>
    </location>
</feature>
<keyword evidence="2" id="KW-0238">DNA-binding</keyword>
<evidence type="ECO:0000313" key="7">
    <source>
        <dbReference type="Proteomes" id="UP000461670"/>
    </source>
</evidence>
<dbReference type="Gene3D" id="1.20.120.530">
    <property type="entry name" value="GntR ligand-binding domain-like"/>
    <property type="match status" value="1"/>
</dbReference>
<dbReference type="InterPro" id="IPR008920">
    <property type="entry name" value="TF_FadR/GntR_C"/>
</dbReference>
<evidence type="ECO:0000259" key="5">
    <source>
        <dbReference type="PROSITE" id="PS50949"/>
    </source>
</evidence>
<dbReference type="SUPFAM" id="SSF46785">
    <property type="entry name" value="Winged helix' DNA-binding domain"/>
    <property type="match status" value="1"/>
</dbReference>
<dbReference type="PANTHER" id="PTHR43537">
    <property type="entry name" value="TRANSCRIPTIONAL REGULATOR, GNTR FAMILY"/>
    <property type="match status" value="1"/>
</dbReference>
<dbReference type="InterPro" id="IPR011711">
    <property type="entry name" value="GntR_C"/>
</dbReference>
<evidence type="ECO:0000256" key="3">
    <source>
        <dbReference type="ARBA" id="ARBA00023163"/>
    </source>
</evidence>
<organism evidence="6 7">
    <name type="scientific">Paracidovorax wautersii</name>
    <dbReference type="NCBI Taxonomy" id="1177982"/>
    <lineage>
        <taxon>Bacteria</taxon>
        <taxon>Pseudomonadati</taxon>
        <taxon>Pseudomonadota</taxon>
        <taxon>Betaproteobacteria</taxon>
        <taxon>Burkholderiales</taxon>
        <taxon>Comamonadaceae</taxon>
        <taxon>Paracidovorax</taxon>
    </lineage>
</organism>
<dbReference type="SMART" id="SM00345">
    <property type="entry name" value="HTH_GNTR"/>
    <property type="match status" value="1"/>
</dbReference>
<dbReference type="SMART" id="SM00895">
    <property type="entry name" value="FCD"/>
    <property type="match status" value="1"/>
</dbReference>
<gene>
    <name evidence="6" type="primary">rspR_5</name>
    <name evidence="6" type="ORF">GAK30_02167</name>
</gene>
<proteinExistence type="predicted"/>